<dbReference type="STRING" id="240159.A0A4U5VPT4"/>
<organism evidence="1 2">
    <name type="scientific">Collichthys lucidus</name>
    <name type="common">Big head croaker</name>
    <name type="synonym">Sciaena lucida</name>
    <dbReference type="NCBI Taxonomy" id="240159"/>
    <lineage>
        <taxon>Eukaryota</taxon>
        <taxon>Metazoa</taxon>
        <taxon>Chordata</taxon>
        <taxon>Craniata</taxon>
        <taxon>Vertebrata</taxon>
        <taxon>Euteleostomi</taxon>
        <taxon>Actinopterygii</taxon>
        <taxon>Neopterygii</taxon>
        <taxon>Teleostei</taxon>
        <taxon>Neoteleostei</taxon>
        <taxon>Acanthomorphata</taxon>
        <taxon>Eupercaria</taxon>
        <taxon>Sciaenidae</taxon>
        <taxon>Collichthys</taxon>
    </lineage>
</organism>
<dbReference type="AlphaFoldDB" id="A0A4U5VPT4"/>
<sequence>MSSGYSSLEEDSEEYFFTARTSFFRKPSGKVTVNKVRLDAVFCSTGKNMFVSDLYSSYGAALWQHSKHIIFDHKRGRLDVLSAPGRRFSLKYQDVEKVKFNELECKHRDGGQTD</sequence>
<proteinExistence type="predicted"/>
<dbReference type="Proteomes" id="UP000298787">
    <property type="component" value="Chromosome 22"/>
</dbReference>
<keyword evidence="2" id="KW-1185">Reference proteome</keyword>
<gene>
    <name evidence="1" type="ORF">D9C73_024660</name>
</gene>
<dbReference type="EMBL" id="CM014099">
    <property type="protein sequence ID" value="TKS90528.1"/>
    <property type="molecule type" value="Genomic_DNA"/>
</dbReference>
<protein>
    <submittedName>
        <fullName evidence="1">Ras association domain-containing protein 3</fullName>
    </submittedName>
</protein>
<evidence type="ECO:0000313" key="2">
    <source>
        <dbReference type="Proteomes" id="UP000298787"/>
    </source>
</evidence>
<name>A0A4U5VPT4_COLLU</name>
<accession>A0A4U5VPT4</accession>
<evidence type="ECO:0000313" key="1">
    <source>
        <dbReference type="EMBL" id="TKS90528.1"/>
    </source>
</evidence>
<reference evidence="1 2" key="1">
    <citation type="submission" date="2019-01" db="EMBL/GenBank/DDBJ databases">
        <title>Genome Assembly of Collichthys lucidus.</title>
        <authorList>
            <person name="Cai M."/>
            <person name="Xiao S."/>
        </authorList>
    </citation>
    <scope>NUCLEOTIDE SEQUENCE [LARGE SCALE GENOMIC DNA]</scope>
    <source>
        <strain evidence="1">JT15FE1705JMU</strain>
        <tissue evidence="1">Muscle</tissue>
    </source>
</reference>